<name>A0A1C2ECY1_9PSED</name>
<dbReference type="InterPro" id="IPR050638">
    <property type="entry name" value="AA-Vitamin_Transporters"/>
</dbReference>
<evidence type="ECO:0000256" key="1">
    <source>
        <dbReference type="ARBA" id="ARBA00004651"/>
    </source>
</evidence>
<protein>
    <recommendedName>
        <fullName evidence="7">EamA domain-containing protein</fullName>
    </recommendedName>
</protein>
<feature type="transmembrane region" description="Helical" evidence="6">
    <location>
        <begin position="156"/>
        <end position="172"/>
    </location>
</feature>
<evidence type="ECO:0000256" key="4">
    <source>
        <dbReference type="ARBA" id="ARBA00022989"/>
    </source>
</evidence>
<feature type="domain" description="EamA" evidence="7">
    <location>
        <begin position="155"/>
        <end position="287"/>
    </location>
</feature>
<evidence type="ECO:0000256" key="6">
    <source>
        <dbReference type="SAM" id="Phobius"/>
    </source>
</evidence>
<dbReference type="PANTHER" id="PTHR32322:SF18">
    <property type="entry name" value="S-ADENOSYLMETHIONINE_S-ADENOSYLHOMOCYSTEINE TRANSPORTER"/>
    <property type="match status" value="1"/>
</dbReference>
<feature type="transmembrane region" description="Helical" evidence="6">
    <location>
        <begin position="278"/>
        <end position="299"/>
    </location>
</feature>
<dbReference type="EMBL" id="MDEN01000053">
    <property type="protein sequence ID" value="OCX24816.1"/>
    <property type="molecule type" value="Genomic_DNA"/>
</dbReference>
<dbReference type="AlphaFoldDB" id="A0A1C2ECY1"/>
<feature type="transmembrane region" description="Helical" evidence="6">
    <location>
        <begin position="247"/>
        <end position="266"/>
    </location>
</feature>
<dbReference type="InterPro" id="IPR037185">
    <property type="entry name" value="EmrE-like"/>
</dbReference>
<feature type="transmembrane region" description="Helical" evidence="6">
    <location>
        <begin position="216"/>
        <end position="235"/>
    </location>
</feature>
<dbReference type="PANTHER" id="PTHR32322">
    <property type="entry name" value="INNER MEMBRANE TRANSPORTER"/>
    <property type="match status" value="1"/>
</dbReference>
<dbReference type="RefSeq" id="WP_065987033.1">
    <property type="nucleotide sequence ID" value="NZ_MDEN01000053.1"/>
</dbReference>
<dbReference type="InterPro" id="IPR000620">
    <property type="entry name" value="EamA_dom"/>
</dbReference>
<sequence length="309" mass="33787">MKLTIKGLKGCVCLILAMMLWSSAFIAVKIALLEITPFLLIFSRLVLGSIFFLIFWRFKGCARIARKDIFLLLLMGLFEPCLYFMCETTALQYTTASQAGIVFAFLPIFIIIFSLMFFGERPTLFQCVGGGLAILGVIVLNLYGAQSEHGVNPVKGNLLELFAIACAAGYTIMLKKLSGDYSPFFLAGVQSFIGTIFFLPFAWLDSDASGEIGLQSVVAVVYLGVIVTAGAYILFNIGMTSVTATQGGMYFNLIPIFTLLLSVIILDESISSGQVTSMALVIFGVSIGLINRHQLLIFFRLKRLCGSEK</sequence>
<keyword evidence="3 6" id="KW-0812">Transmembrane</keyword>
<feature type="domain" description="EamA" evidence="7">
    <location>
        <begin position="9"/>
        <end position="141"/>
    </location>
</feature>
<dbReference type="GO" id="GO:0005886">
    <property type="term" value="C:plasma membrane"/>
    <property type="evidence" value="ECO:0007669"/>
    <property type="project" value="UniProtKB-SubCell"/>
</dbReference>
<accession>A0A1C2ECY1</accession>
<evidence type="ECO:0000256" key="2">
    <source>
        <dbReference type="ARBA" id="ARBA00022475"/>
    </source>
</evidence>
<feature type="transmembrane region" description="Helical" evidence="6">
    <location>
        <begin position="38"/>
        <end position="56"/>
    </location>
</feature>
<dbReference type="Pfam" id="PF00892">
    <property type="entry name" value="EamA"/>
    <property type="match status" value="2"/>
</dbReference>
<comment type="subcellular location">
    <subcellularLocation>
        <location evidence="1">Cell membrane</location>
        <topology evidence="1">Multi-pass membrane protein</topology>
    </subcellularLocation>
</comment>
<evidence type="ECO:0000313" key="8">
    <source>
        <dbReference type="EMBL" id="OCX24816.1"/>
    </source>
</evidence>
<feature type="transmembrane region" description="Helical" evidence="6">
    <location>
        <begin position="68"/>
        <end position="85"/>
    </location>
</feature>
<reference evidence="8 9" key="1">
    <citation type="submission" date="2016-08" db="EMBL/GenBank/DDBJ databases">
        <title>Whole genome sequence of Pseudomonas graminis strain UASWS1507, a potential biological control agent for agriculture.</title>
        <authorList>
            <person name="Crovadore J."/>
            <person name="Calmin G."/>
            <person name="Chablais R."/>
            <person name="Cochard B."/>
            <person name="Lefort F."/>
        </authorList>
    </citation>
    <scope>NUCLEOTIDE SEQUENCE [LARGE SCALE GENOMIC DNA]</scope>
    <source>
        <strain evidence="8 9">UASWS1507</strain>
    </source>
</reference>
<evidence type="ECO:0000256" key="3">
    <source>
        <dbReference type="ARBA" id="ARBA00022692"/>
    </source>
</evidence>
<comment type="caution">
    <text evidence="8">The sequence shown here is derived from an EMBL/GenBank/DDBJ whole genome shotgun (WGS) entry which is preliminary data.</text>
</comment>
<feature type="transmembrane region" description="Helical" evidence="6">
    <location>
        <begin position="97"/>
        <end position="117"/>
    </location>
</feature>
<proteinExistence type="predicted"/>
<feature type="transmembrane region" description="Helical" evidence="6">
    <location>
        <begin position="184"/>
        <end position="204"/>
    </location>
</feature>
<feature type="transmembrane region" description="Helical" evidence="6">
    <location>
        <begin position="12"/>
        <end position="32"/>
    </location>
</feature>
<keyword evidence="4 6" id="KW-1133">Transmembrane helix</keyword>
<keyword evidence="2" id="KW-1003">Cell membrane</keyword>
<evidence type="ECO:0000259" key="7">
    <source>
        <dbReference type="Pfam" id="PF00892"/>
    </source>
</evidence>
<keyword evidence="5 6" id="KW-0472">Membrane</keyword>
<evidence type="ECO:0000313" key="9">
    <source>
        <dbReference type="Proteomes" id="UP000095143"/>
    </source>
</evidence>
<dbReference type="SUPFAM" id="SSF103481">
    <property type="entry name" value="Multidrug resistance efflux transporter EmrE"/>
    <property type="match status" value="2"/>
</dbReference>
<dbReference type="Proteomes" id="UP000095143">
    <property type="component" value="Unassembled WGS sequence"/>
</dbReference>
<organism evidence="8 9">
    <name type="scientific">Pseudomonas graminis</name>
    <dbReference type="NCBI Taxonomy" id="158627"/>
    <lineage>
        <taxon>Bacteria</taxon>
        <taxon>Pseudomonadati</taxon>
        <taxon>Pseudomonadota</taxon>
        <taxon>Gammaproteobacteria</taxon>
        <taxon>Pseudomonadales</taxon>
        <taxon>Pseudomonadaceae</taxon>
        <taxon>Pseudomonas</taxon>
    </lineage>
</organism>
<evidence type="ECO:0000256" key="5">
    <source>
        <dbReference type="ARBA" id="ARBA00023136"/>
    </source>
</evidence>
<feature type="transmembrane region" description="Helical" evidence="6">
    <location>
        <begin position="124"/>
        <end position="144"/>
    </location>
</feature>
<gene>
    <name evidence="8" type="ORF">BBI10_04145</name>
</gene>